<dbReference type="GO" id="GO:0005886">
    <property type="term" value="C:plasma membrane"/>
    <property type="evidence" value="ECO:0007669"/>
    <property type="project" value="UniProtKB-SubCell"/>
</dbReference>
<dbReference type="InterPro" id="IPR023090">
    <property type="entry name" value="UPF0702_alpha/beta_dom_sf"/>
</dbReference>
<evidence type="ECO:0000313" key="9">
    <source>
        <dbReference type="EMBL" id="SFI52626.1"/>
    </source>
</evidence>
<sequence length="164" mass="17327">MPDWMTYFVDAAVLVPVMVLLVRLAGLRAFSKMTSFDFAVTVSFGSVLAATVLSPSTTVVQGILALVALFAVQWAIGTARARFAPVKALSDNAPILLMRDGQILEANMAATGVARSDLVAKLREANVMDFSEVRAVVLETTGDVSVLHGTDLDEGLLDGVSTTP</sequence>
<proteinExistence type="inferred from homology"/>
<evidence type="ECO:0000256" key="6">
    <source>
        <dbReference type="ARBA" id="ARBA00023136"/>
    </source>
</evidence>
<feature type="transmembrane region" description="Helical" evidence="7">
    <location>
        <begin position="36"/>
        <end position="53"/>
    </location>
</feature>
<comment type="similarity">
    <text evidence="2">Belongs to the UPF0702 family.</text>
</comment>
<evidence type="ECO:0000256" key="1">
    <source>
        <dbReference type="ARBA" id="ARBA00004651"/>
    </source>
</evidence>
<feature type="domain" description="YetF C-terminal" evidence="8">
    <location>
        <begin position="84"/>
        <end position="151"/>
    </location>
</feature>
<organism evidence="9 10">
    <name type="scientific">Jannaschia pohangensis</name>
    <dbReference type="NCBI Taxonomy" id="390807"/>
    <lineage>
        <taxon>Bacteria</taxon>
        <taxon>Pseudomonadati</taxon>
        <taxon>Pseudomonadota</taxon>
        <taxon>Alphaproteobacteria</taxon>
        <taxon>Rhodobacterales</taxon>
        <taxon>Roseobacteraceae</taxon>
        <taxon>Jannaschia</taxon>
    </lineage>
</organism>
<protein>
    <recommendedName>
        <fullName evidence="8">YetF C-terminal domain-containing protein</fullName>
    </recommendedName>
</protein>
<dbReference type="EMBL" id="FORA01000001">
    <property type="protein sequence ID" value="SFI52626.1"/>
    <property type="molecule type" value="Genomic_DNA"/>
</dbReference>
<comment type="subcellular location">
    <subcellularLocation>
        <location evidence="1">Cell membrane</location>
        <topology evidence="1">Multi-pass membrane protein</topology>
    </subcellularLocation>
</comment>
<dbReference type="PANTHER" id="PTHR34582">
    <property type="entry name" value="UPF0702 TRANSMEMBRANE PROTEIN YCAP"/>
    <property type="match status" value="1"/>
</dbReference>
<gene>
    <name evidence="9" type="ORF">SAMN04488095_1135</name>
</gene>
<keyword evidence="10" id="KW-1185">Reference proteome</keyword>
<accession>A0A1I3IXJ5</accession>
<evidence type="ECO:0000256" key="7">
    <source>
        <dbReference type="SAM" id="Phobius"/>
    </source>
</evidence>
<feature type="transmembrane region" description="Helical" evidence="7">
    <location>
        <begin position="59"/>
        <end position="77"/>
    </location>
</feature>
<evidence type="ECO:0000256" key="2">
    <source>
        <dbReference type="ARBA" id="ARBA00006448"/>
    </source>
</evidence>
<dbReference type="PANTHER" id="PTHR34582:SF6">
    <property type="entry name" value="UPF0702 TRANSMEMBRANE PROTEIN YCAP"/>
    <property type="match status" value="1"/>
</dbReference>
<dbReference type="InterPro" id="IPR007353">
    <property type="entry name" value="DUF421"/>
</dbReference>
<evidence type="ECO:0000256" key="5">
    <source>
        <dbReference type="ARBA" id="ARBA00022989"/>
    </source>
</evidence>
<evidence type="ECO:0000256" key="3">
    <source>
        <dbReference type="ARBA" id="ARBA00022475"/>
    </source>
</evidence>
<keyword evidence="3" id="KW-1003">Cell membrane</keyword>
<keyword evidence="4 7" id="KW-0812">Transmembrane</keyword>
<dbReference type="Gene3D" id="3.30.240.20">
    <property type="entry name" value="bsu07140 like domains"/>
    <property type="match status" value="1"/>
</dbReference>
<reference evidence="9 10" key="1">
    <citation type="submission" date="2016-10" db="EMBL/GenBank/DDBJ databases">
        <authorList>
            <person name="de Groot N.N."/>
        </authorList>
    </citation>
    <scope>NUCLEOTIDE SEQUENCE [LARGE SCALE GENOMIC DNA]</scope>
    <source>
        <strain evidence="9 10">DSM 19073</strain>
    </source>
</reference>
<evidence type="ECO:0000259" key="8">
    <source>
        <dbReference type="Pfam" id="PF04239"/>
    </source>
</evidence>
<dbReference type="STRING" id="390807.SAMN04488095_1135"/>
<feature type="transmembrane region" description="Helical" evidence="7">
    <location>
        <begin position="6"/>
        <end position="24"/>
    </location>
</feature>
<keyword evidence="5 7" id="KW-1133">Transmembrane helix</keyword>
<dbReference type="AlphaFoldDB" id="A0A1I3IXJ5"/>
<dbReference type="Proteomes" id="UP000199110">
    <property type="component" value="Unassembled WGS sequence"/>
</dbReference>
<keyword evidence="6 7" id="KW-0472">Membrane</keyword>
<name>A0A1I3IXJ5_9RHOB</name>
<evidence type="ECO:0000313" key="10">
    <source>
        <dbReference type="Proteomes" id="UP000199110"/>
    </source>
</evidence>
<evidence type="ECO:0000256" key="4">
    <source>
        <dbReference type="ARBA" id="ARBA00022692"/>
    </source>
</evidence>
<dbReference type="Pfam" id="PF04239">
    <property type="entry name" value="DUF421"/>
    <property type="match status" value="1"/>
</dbReference>